<protein>
    <submittedName>
        <fullName evidence="1">Uncharacterized protein</fullName>
    </submittedName>
</protein>
<dbReference type="EMBL" id="QJKJ01003528">
    <property type="protein sequence ID" value="RDX98014.1"/>
    <property type="molecule type" value="Genomic_DNA"/>
</dbReference>
<sequence>MHKVDSIAYTRLVERGRTINFLHDLNSEYDLIRVQILGKEKLPSLSKSKETRRLVMLDKGSSNKGSVMVIGKGFIKDQHLKETLPKE</sequence>
<proteinExistence type="predicted"/>
<accession>A0A371H5A2</accession>
<gene>
    <name evidence="1" type="ORF">CR513_19130</name>
</gene>
<organism evidence="1 2">
    <name type="scientific">Mucuna pruriens</name>
    <name type="common">Velvet bean</name>
    <name type="synonym">Dolichos pruriens</name>
    <dbReference type="NCBI Taxonomy" id="157652"/>
    <lineage>
        <taxon>Eukaryota</taxon>
        <taxon>Viridiplantae</taxon>
        <taxon>Streptophyta</taxon>
        <taxon>Embryophyta</taxon>
        <taxon>Tracheophyta</taxon>
        <taxon>Spermatophyta</taxon>
        <taxon>Magnoliopsida</taxon>
        <taxon>eudicotyledons</taxon>
        <taxon>Gunneridae</taxon>
        <taxon>Pentapetalae</taxon>
        <taxon>rosids</taxon>
        <taxon>fabids</taxon>
        <taxon>Fabales</taxon>
        <taxon>Fabaceae</taxon>
        <taxon>Papilionoideae</taxon>
        <taxon>50 kb inversion clade</taxon>
        <taxon>NPAAA clade</taxon>
        <taxon>indigoferoid/millettioid clade</taxon>
        <taxon>Phaseoleae</taxon>
        <taxon>Mucuna</taxon>
    </lineage>
</organism>
<dbReference type="OrthoDB" id="1724808at2759"/>
<name>A0A371H5A2_MUCPR</name>
<comment type="caution">
    <text evidence="1">The sequence shown here is derived from an EMBL/GenBank/DDBJ whole genome shotgun (WGS) entry which is preliminary data.</text>
</comment>
<evidence type="ECO:0000313" key="1">
    <source>
        <dbReference type="EMBL" id="RDX98014.1"/>
    </source>
</evidence>
<dbReference type="Proteomes" id="UP000257109">
    <property type="component" value="Unassembled WGS sequence"/>
</dbReference>
<keyword evidence="2" id="KW-1185">Reference proteome</keyword>
<dbReference type="AlphaFoldDB" id="A0A371H5A2"/>
<reference evidence="1" key="1">
    <citation type="submission" date="2018-05" db="EMBL/GenBank/DDBJ databases">
        <title>Draft genome of Mucuna pruriens seed.</title>
        <authorList>
            <person name="Nnadi N.E."/>
            <person name="Vos R."/>
            <person name="Hasami M.H."/>
            <person name="Devisetty U.K."/>
            <person name="Aguiy J.C."/>
        </authorList>
    </citation>
    <scope>NUCLEOTIDE SEQUENCE [LARGE SCALE GENOMIC DNA]</scope>
    <source>
        <strain evidence="1">JCA_2017</strain>
    </source>
</reference>
<evidence type="ECO:0000313" key="2">
    <source>
        <dbReference type="Proteomes" id="UP000257109"/>
    </source>
</evidence>
<feature type="non-terminal residue" evidence="1">
    <location>
        <position position="1"/>
    </location>
</feature>